<organism evidence="2 3">
    <name type="scientific">Dreissena polymorpha</name>
    <name type="common">Zebra mussel</name>
    <name type="synonym">Mytilus polymorpha</name>
    <dbReference type="NCBI Taxonomy" id="45954"/>
    <lineage>
        <taxon>Eukaryota</taxon>
        <taxon>Metazoa</taxon>
        <taxon>Spiralia</taxon>
        <taxon>Lophotrochozoa</taxon>
        <taxon>Mollusca</taxon>
        <taxon>Bivalvia</taxon>
        <taxon>Autobranchia</taxon>
        <taxon>Heteroconchia</taxon>
        <taxon>Euheterodonta</taxon>
        <taxon>Imparidentia</taxon>
        <taxon>Neoheterodontei</taxon>
        <taxon>Myida</taxon>
        <taxon>Dreissenoidea</taxon>
        <taxon>Dreissenidae</taxon>
        <taxon>Dreissena</taxon>
    </lineage>
</organism>
<protein>
    <submittedName>
        <fullName evidence="2">Uncharacterized protein</fullName>
    </submittedName>
</protein>
<name>A0A9D4JJF9_DREPO</name>
<evidence type="ECO:0000256" key="1">
    <source>
        <dbReference type="SAM" id="MobiDB-lite"/>
    </source>
</evidence>
<accession>A0A9D4JJF9</accession>
<reference evidence="2" key="1">
    <citation type="journal article" date="2019" name="bioRxiv">
        <title>The Genome of the Zebra Mussel, Dreissena polymorpha: A Resource for Invasive Species Research.</title>
        <authorList>
            <person name="McCartney M.A."/>
            <person name="Auch B."/>
            <person name="Kono T."/>
            <person name="Mallez S."/>
            <person name="Zhang Y."/>
            <person name="Obille A."/>
            <person name="Becker A."/>
            <person name="Abrahante J.E."/>
            <person name="Garbe J."/>
            <person name="Badalamenti J.P."/>
            <person name="Herman A."/>
            <person name="Mangelson H."/>
            <person name="Liachko I."/>
            <person name="Sullivan S."/>
            <person name="Sone E.D."/>
            <person name="Koren S."/>
            <person name="Silverstein K.A.T."/>
            <person name="Beckman K.B."/>
            <person name="Gohl D.M."/>
        </authorList>
    </citation>
    <scope>NUCLEOTIDE SEQUENCE</scope>
    <source>
        <strain evidence="2">Duluth1</strain>
        <tissue evidence="2">Whole animal</tissue>
    </source>
</reference>
<gene>
    <name evidence="2" type="ORF">DPMN_142759</name>
</gene>
<comment type="caution">
    <text evidence="2">The sequence shown here is derived from an EMBL/GenBank/DDBJ whole genome shotgun (WGS) entry which is preliminary data.</text>
</comment>
<keyword evidence="3" id="KW-1185">Reference proteome</keyword>
<dbReference type="Proteomes" id="UP000828390">
    <property type="component" value="Unassembled WGS sequence"/>
</dbReference>
<feature type="region of interest" description="Disordered" evidence="1">
    <location>
        <begin position="1"/>
        <end position="30"/>
    </location>
</feature>
<feature type="compositionally biased region" description="Polar residues" evidence="1">
    <location>
        <begin position="19"/>
        <end position="29"/>
    </location>
</feature>
<reference evidence="2" key="2">
    <citation type="submission" date="2020-11" db="EMBL/GenBank/DDBJ databases">
        <authorList>
            <person name="McCartney M.A."/>
            <person name="Auch B."/>
            <person name="Kono T."/>
            <person name="Mallez S."/>
            <person name="Becker A."/>
            <person name="Gohl D.M."/>
            <person name="Silverstein K.A.T."/>
            <person name="Koren S."/>
            <person name="Bechman K.B."/>
            <person name="Herman A."/>
            <person name="Abrahante J.E."/>
            <person name="Garbe J."/>
        </authorList>
    </citation>
    <scope>NUCLEOTIDE SEQUENCE</scope>
    <source>
        <strain evidence="2">Duluth1</strain>
        <tissue evidence="2">Whole animal</tissue>
    </source>
</reference>
<sequence length="65" mass="7500">MTYNTWRSGRMKKQEGQREIQTGPPSLSAINRRKNPEVRENLSNLFFSGLIRSAHVVAKTHLTFI</sequence>
<proteinExistence type="predicted"/>
<evidence type="ECO:0000313" key="2">
    <source>
        <dbReference type="EMBL" id="KAH3814265.1"/>
    </source>
</evidence>
<dbReference type="EMBL" id="JAIWYP010000006">
    <property type="protein sequence ID" value="KAH3814265.1"/>
    <property type="molecule type" value="Genomic_DNA"/>
</dbReference>
<evidence type="ECO:0000313" key="3">
    <source>
        <dbReference type="Proteomes" id="UP000828390"/>
    </source>
</evidence>
<dbReference type="AlphaFoldDB" id="A0A9D4JJF9"/>